<name>A0A7W9J8C6_9ACTN</name>
<reference evidence="3 4" key="1">
    <citation type="submission" date="2020-08" db="EMBL/GenBank/DDBJ databases">
        <title>Sequencing the genomes of 1000 actinobacteria strains.</title>
        <authorList>
            <person name="Klenk H.-P."/>
        </authorList>
    </citation>
    <scope>NUCLEOTIDE SEQUENCE [LARGE SCALE GENOMIC DNA]</scope>
    <source>
        <strain evidence="3 4">DSM 28967</strain>
    </source>
</reference>
<dbReference type="InterPro" id="IPR035930">
    <property type="entry name" value="FomD-like_sf"/>
</dbReference>
<dbReference type="Gene3D" id="2.40.380.10">
    <property type="entry name" value="FomD-like"/>
    <property type="match status" value="1"/>
</dbReference>
<dbReference type="EMBL" id="JACHMY010000001">
    <property type="protein sequence ID" value="MBB5837506.1"/>
    <property type="molecule type" value="Genomic_DNA"/>
</dbReference>
<dbReference type="Pfam" id="PF04167">
    <property type="entry name" value="DUF402"/>
    <property type="match status" value="1"/>
</dbReference>
<dbReference type="Proteomes" id="UP000549971">
    <property type="component" value="Unassembled WGS sequence"/>
</dbReference>
<dbReference type="InterPro" id="IPR007295">
    <property type="entry name" value="DUF402"/>
</dbReference>
<organism evidence="3 4">
    <name type="scientific">Kribbella italica</name>
    <dbReference type="NCBI Taxonomy" id="1540520"/>
    <lineage>
        <taxon>Bacteria</taxon>
        <taxon>Bacillati</taxon>
        <taxon>Actinomycetota</taxon>
        <taxon>Actinomycetes</taxon>
        <taxon>Propionibacteriales</taxon>
        <taxon>Kribbellaceae</taxon>
        <taxon>Kribbella</taxon>
    </lineage>
</organism>
<evidence type="ECO:0000256" key="1">
    <source>
        <dbReference type="ARBA" id="ARBA00022801"/>
    </source>
</evidence>
<evidence type="ECO:0000313" key="3">
    <source>
        <dbReference type="EMBL" id="MBB5837506.1"/>
    </source>
</evidence>
<protein>
    <recommendedName>
        <fullName evidence="2">DUF402 domain-containing protein</fullName>
    </recommendedName>
</protein>
<dbReference type="PANTHER" id="PTHR39159:SF1">
    <property type="entry name" value="UPF0374 PROTEIN YGAC"/>
    <property type="match status" value="1"/>
</dbReference>
<dbReference type="RefSeq" id="WP_337925830.1">
    <property type="nucleotide sequence ID" value="NZ_JACHMY010000001.1"/>
</dbReference>
<comment type="caution">
    <text evidence="3">The sequence shown here is derived from an EMBL/GenBank/DDBJ whole genome shotgun (WGS) entry which is preliminary data.</text>
</comment>
<feature type="domain" description="DUF402" evidence="2">
    <location>
        <begin position="58"/>
        <end position="171"/>
    </location>
</feature>
<keyword evidence="4" id="KW-1185">Reference proteome</keyword>
<keyword evidence="1" id="KW-0378">Hydrolase</keyword>
<gene>
    <name evidence="3" type="ORF">HDA39_004240</name>
</gene>
<proteinExistence type="predicted"/>
<sequence length="208" mass="23538">MYQGAGLHPELPNVRPMTVVQDDADGLVAWLAPGTPLIKPVLTDGRELRHAGPTGMFTEPRVLKLDIWHGTGILKVAPTGKPWSLWHFWHEDGSFRGWYVNLEAEHRRDAAGRSTTTTDYVLDLWITPDRVIEWKDEDELEGAVQAGRYTPDEADRITRDAHAAVEDIKSWTTPFSDDWHEWSAPPTWRLPEAPTGYEVAHITEELLG</sequence>
<dbReference type="InterPro" id="IPR050212">
    <property type="entry name" value="Ntdp-like"/>
</dbReference>
<dbReference type="AlphaFoldDB" id="A0A7W9J8C6"/>
<evidence type="ECO:0000259" key="2">
    <source>
        <dbReference type="Pfam" id="PF04167"/>
    </source>
</evidence>
<dbReference type="SUPFAM" id="SSF159234">
    <property type="entry name" value="FomD-like"/>
    <property type="match status" value="1"/>
</dbReference>
<accession>A0A7W9J8C6</accession>
<dbReference type="PANTHER" id="PTHR39159">
    <property type="match status" value="1"/>
</dbReference>
<evidence type="ECO:0000313" key="4">
    <source>
        <dbReference type="Proteomes" id="UP000549971"/>
    </source>
</evidence>
<dbReference type="GO" id="GO:0016787">
    <property type="term" value="F:hydrolase activity"/>
    <property type="evidence" value="ECO:0007669"/>
    <property type="project" value="UniProtKB-KW"/>
</dbReference>